<reference evidence="4" key="1">
    <citation type="submission" date="2016-04" db="EMBL/GenBank/DDBJ databases">
        <authorList>
            <person name="Evans L.H."/>
            <person name="Alamgir A."/>
            <person name="Owens N."/>
            <person name="Weber N.D."/>
            <person name="Virtaneva K."/>
            <person name="Barbian K."/>
            <person name="Babar A."/>
            <person name="Rosenke K."/>
        </authorList>
    </citation>
    <scope>NUCLEOTIDE SEQUENCE</scope>
    <source>
        <strain evidence="4">86-1</strain>
    </source>
</reference>
<dbReference type="Gene3D" id="2.60.40.3620">
    <property type="match status" value="1"/>
</dbReference>
<dbReference type="RefSeq" id="WP_296943493.1">
    <property type="nucleotide sequence ID" value="NZ_LT599032.1"/>
</dbReference>
<evidence type="ECO:0000313" key="4">
    <source>
        <dbReference type="EMBL" id="SBW05459.1"/>
    </source>
</evidence>
<dbReference type="AlphaFoldDB" id="A0A212K178"/>
<keyword evidence="1" id="KW-0732">Signal</keyword>
<feature type="chain" id="PRO_5013007593" description="SusE outer membrane protein domain-containing protein" evidence="1">
    <location>
        <begin position="25"/>
        <end position="349"/>
    </location>
</feature>
<dbReference type="Gene3D" id="2.60.40.10">
    <property type="entry name" value="Immunoglobulins"/>
    <property type="match status" value="1"/>
</dbReference>
<evidence type="ECO:0008006" key="5">
    <source>
        <dbReference type="Google" id="ProtNLM"/>
    </source>
</evidence>
<accession>A0A212K178</accession>
<feature type="signal peptide" evidence="1">
    <location>
        <begin position="1"/>
        <end position="24"/>
    </location>
</feature>
<dbReference type="PROSITE" id="PS51257">
    <property type="entry name" value="PROKAR_LIPOPROTEIN"/>
    <property type="match status" value="1"/>
</dbReference>
<dbReference type="EMBL" id="FLUM01000003">
    <property type="protein sequence ID" value="SBW05459.1"/>
    <property type="molecule type" value="Genomic_DNA"/>
</dbReference>
<dbReference type="InterPro" id="IPR013783">
    <property type="entry name" value="Ig-like_fold"/>
</dbReference>
<feature type="domain" description="SusE outer membrane protein" evidence="2">
    <location>
        <begin position="25"/>
        <end position="134"/>
    </location>
</feature>
<protein>
    <recommendedName>
        <fullName evidence="5">SusE outer membrane protein domain-containing protein</fullName>
    </recommendedName>
</protein>
<proteinExistence type="predicted"/>
<dbReference type="InterPro" id="IPR025970">
    <property type="entry name" value="SusE"/>
</dbReference>
<gene>
    <name evidence="4" type="ORF">KL86DYS1_31119</name>
</gene>
<feature type="domain" description="DUF5111" evidence="3">
    <location>
        <begin position="169"/>
        <end position="257"/>
    </location>
</feature>
<organism evidence="4">
    <name type="scientific">uncultured Dysgonomonas sp</name>
    <dbReference type="NCBI Taxonomy" id="206096"/>
    <lineage>
        <taxon>Bacteria</taxon>
        <taxon>Pseudomonadati</taxon>
        <taxon>Bacteroidota</taxon>
        <taxon>Bacteroidia</taxon>
        <taxon>Bacteroidales</taxon>
        <taxon>Dysgonomonadaceae</taxon>
        <taxon>Dysgonomonas</taxon>
        <taxon>environmental samples</taxon>
    </lineage>
</organism>
<name>A0A212K178_9BACT</name>
<evidence type="ECO:0000259" key="3">
    <source>
        <dbReference type="Pfam" id="PF17138"/>
    </source>
</evidence>
<evidence type="ECO:0000259" key="2">
    <source>
        <dbReference type="Pfam" id="PF14292"/>
    </source>
</evidence>
<evidence type="ECO:0000256" key="1">
    <source>
        <dbReference type="SAM" id="SignalP"/>
    </source>
</evidence>
<dbReference type="InterPro" id="IPR033404">
    <property type="entry name" value="DUF5111"/>
</dbReference>
<dbReference type="Pfam" id="PF14292">
    <property type="entry name" value="SusE"/>
    <property type="match status" value="1"/>
</dbReference>
<sequence length="349" mass="38342">MKTINKYIFLFLLAILAVSCNSDGDEVVLSGFQEGELKVTASEVVLTNDNSGKLVLSFMWNAGELANTYSQKYGLPADALKTTLQFDTQSSFASAKDVVETASAKSYTGKALNSLALSMGLETSQAAKLYVRLKSTIAANVDPLYSNVVEVTVTPYEEIAFLYMPGMLSGGWDKYTTRLCSRSGNGEYEGFVNAEAWDNFKFTTEMSSTSGITYGSNPNDLYTLDDSGDQWNIWFEEGGYFLLKANTNTMKWSKTRITAFAVTGEFNAWSLATDVMTYDTVNQVWKVTCNISNTLYGIQIIANNDWNSKYGGSNGEITLGGANIEIATPGTYTITMNLSNPEKYTYTIE</sequence>
<dbReference type="Pfam" id="PF17138">
    <property type="entry name" value="DUF5111"/>
    <property type="match status" value="1"/>
</dbReference>